<evidence type="ECO:0000313" key="2">
    <source>
        <dbReference type="Proteomes" id="UP000235025"/>
    </source>
</evidence>
<dbReference type="EMBL" id="NMQA01000215">
    <property type="protein sequence ID" value="PLZ96745.1"/>
    <property type="molecule type" value="Genomic_DNA"/>
</dbReference>
<organism evidence="1 2">
    <name type="scientific">Fischerella thermalis CCMEE 5268</name>
    <dbReference type="NCBI Taxonomy" id="2019662"/>
    <lineage>
        <taxon>Bacteria</taxon>
        <taxon>Bacillati</taxon>
        <taxon>Cyanobacteriota</taxon>
        <taxon>Cyanophyceae</taxon>
        <taxon>Nostocales</taxon>
        <taxon>Hapalosiphonaceae</taxon>
        <taxon>Fischerella</taxon>
    </lineage>
</organism>
<dbReference type="RefSeq" id="WP_102174101.1">
    <property type="nucleotide sequence ID" value="NZ_NMQA01000215.1"/>
</dbReference>
<comment type="caution">
    <text evidence="1">The sequence shown here is derived from an EMBL/GenBank/DDBJ whole genome shotgun (WGS) entry which is preliminary data.</text>
</comment>
<proteinExistence type="predicted"/>
<protein>
    <submittedName>
        <fullName evidence="1">Uncharacterized protein</fullName>
    </submittedName>
</protein>
<accession>A0A2N6KD71</accession>
<evidence type="ECO:0000313" key="1">
    <source>
        <dbReference type="EMBL" id="PLZ96745.1"/>
    </source>
</evidence>
<reference evidence="1 2" key="1">
    <citation type="submission" date="2017-07" db="EMBL/GenBank/DDBJ databases">
        <title>Genomes of Fischerella (Mastigocladus) sp. strains.</title>
        <authorList>
            <person name="Miller S.R."/>
        </authorList>
    </citation>
    <scope>NUCLEOTIDE SEQUENCE [LARGE SCALE GENOMIC DNA]</scope>
    <source>
        <strain evidence="1 2">CCMEE 5268</strain>
    </source>
</reference>
<name>A0A2N6KD71_9CYAN</name>
<dbReference type="AlphaFoldDB" id="A0A2N6KD71"/>
<dbReference type="Proteomes" id="UP000235025">
    <property type="component" value="Unassembled WGS sequence"/>
</dbReference>
<gene>
    <name evidence="1" type="ORF">CEN50_17540</name>
</gene>
<sequence>MATPEDKDCTSVFVRSFQLDLPHQQHHLLCQLLKDVQKTLIRMQADFPNLCDMYTLAIHPTSENSGTAVGFCKTSPDPQLSLYWMYLSIR</sequence>